<dbReference type="InterPro" id="IPR000253">
    <property type="entry name" value="FHA_dom"/>
</dbReference>
<dbReference type="PANTHER" id="PTHR23308">
    <property type="entry name" value="NUCLEAR INHIBITOR OF PROTEIN PHOSPHATASE-1"/>
    <property type="match status" value="1"/>
</dbReference>
<evidence type="ECO:0000313" key="4">
    <source>
        <dbReference type="Proteomes" id="UP000663826"/>
    </source>
</evidence>
<dbReference type="EMBL" id="CAJMWQ010000912">
    <property type="protein sequence ID" value="CAE6397728.1"/>
    <property type="molecule type" value="Genomic_DNA"/>
</dbReference>
<feature type="domain" description="FHA" evidence="2">
    <location>
        <begin position="87"/>
        <end position="144"/>
    </location>
</feature>
<protein>
    <recommendedName>
        <fullName evidence="2">FHA domain-containing protein</fullName>
    </recommendedName>
</protein>
<feature type="non-terminal residue" evidence="3">
    <location>
        <position position="1"/>
    </location>
</feature>
<feature type="region of interest" description="Disordered" evidence="1">
    <location>
        <begin position="1"/>
        <end position="36"/>
    </location>
</feature>
<comment type="caution">
    <text evidence="3">The sequence shown here is derived from an EMBL/GenBank/DDBJ whole genome shotgun (WGS) entry which is preliminary data.</text>
</comment>
<dbReference type="CDD" id="cd00060">
    <property type="entry name" value="FHA"/>
    <property type="match status" value="1"/>
</dbReference>
<dbReference type="Pfam" id="PF00498">
    <property type="entry name" value="FHA"/>
    <property type="match status" value="1"/>
</dbReference>
<dbReference type="AlphaFoldDB" id="A0A8H2WNZ3"/>
<accession>A0A8H2WNZ3</accession>
<organism evidence="3 4">
    <name type="scientific">Rhizoctonia solani</name>
    <dbReference type="NCBI Taxonomy" id="456999"/>
    <lineage>
        <taxon>Eukaryota</taxon>
        <taxon>Fungi</taxon>
        <taxon>Dikarya</taxon>
        <taxon>Basidiomycota</taxon>
        <taxon>Agaricomycotina</taxon>
        <taxon>Agaricomycetes</taxon>
        <taxon>Cantharellales</taxon>
        <taxon>Ceratobasidiaceae</taxon>
        <taxon>Rhizoctonia</taxon>
    </lineage>
</organism>
<sequence>MDTMRSPSPDPYSDIGTDSTQPQTQPQTEAVAQDPTETLEIHPDCWGLLVPCSAGQPSGIIQLMKKAVQDNNKQPAWPRTTIEEHSFKIGRGSVNDVVLPGQKISSQHCTLTWSGRSGDKPSKDNAVVVHDNSSNGTFINGKRIGKTKKSILTPGDELSFGLPGQDLDDLDY</sequence>
<evidence type="ECO:0000256" key="1">
    <source>
        <dbReference type="SAM" id="MobiDB-lite"/>
    </source>
</evidence>
<gene>
    <name evidence="3" type="ORF">RDB_LOCUS29484</name>
</gene>
<dbReference type="SMART" id="SM00240">
    <property type="entry name" value="FHA"/>
    <property type="match status" value="1"/>
</dbReference>
<name>A0A8H2WNZ3_9AGAM</name>
<evidence type="ECO:0000259" key="2">
    <source>
        <dbReference type="PROSITE" id="PS50006"/>
    </source>
</evidence>
<dbReference type="SUPFAM" id="SSF49879">
    <property type="entry name" value="SMAD/FHA domain"/>
    <property type="match status" value="1"/>
</dbReference>
<dbReference type="PROSITE" id="PS50006">
    <property type="entry name" value="FHA_DOMAIN"/>
    <property type="match status" value="1"/>
</dbReference>
<dbReference type="InterPro" id="IPR050923">
    <property type="entry name" value="Cell_Proc_Reg/RNA_Proc"/>
</dbReference>
<reference evidence="3" key="1">
    <citation type="submission" date="2021-01" db="EMBL/GenBank/DDBJ databases">
        <authorList>
            <person name="Kaushik A."/>
        </authorList>
    </citation>
    <scope>NUCLEOTIDE SEQUENCE</scope>
    <source>
        <strain evidence="3">AG1-1B</strain>
    </source>
</reference>
<proteinExistence type="predicted"/>
<evidence type="ECO:0000313" key="3">
    <source>
        <dbReference type="EMBL" id="CAE6397728.1"/>
    </source>
</evidence>
<dbReference type="Gene3D" id="2.60.200.20">
    <property type="match status" value="1"/>
</dbReference>
<dbReference type="InterPro" id="IPR008984">
    <property type="entry name" value="SMAD_FHA_dom_sf"/>
</dbReference>
<dbReference type="Proteomes" id="UP000663826">
    <property type="component" value="Unassembled WGS sequence"/>
</dbReference>